<dbReference type="Proteomes" id="UP001408789">
    <property type="component" value="Unassembled WGS sequence"/>
</dbReference>
<evidence type="ECO:0000256" key="1">
    <source>
        <dbReference type="ARBA" id="ARBA00004167"/>
    </source>
</evidence>
<dbReference type="InterPro" id="IPR008511">
    <property type="entry name" value="ROH1-like"/>
</dbReference>
<keyword evidence="2 6" id="KW-0812">Transmembrane</keyword>
<protein>
    <recommendedName>
        <fullName evidence="9">BPS1-like protein</fullName>
    </recommendedName>
</protein>
<evidence type="ECO:0000256" key="3">
    <source>
        <dbReference type="ARBA" id="ARBA00022989"/>
    </source>
</evidence>
<dbReference type="PANTHER" id="PTHR31509">
    <property type="entry name" value="BPS1-LIKE PROTEIN"/>
    <property type="match status" value="1"/>
</dbReference>
<organism evidence="7 8">
    <name type="scientific">Deinandra increscens subsp. villosa</name>
    <dbReference type="NCBI Taxonomy" id="3103831"/>
    <lineage>
        <taxon>Eukaryota</taxon>
        <taxon>Viridiplantae</taxon>
        <taxon>Streptophyta</taxon>
        <taxon>Embryophyta</taxon>
        <taxon>Tracheophyta</taxon>
        <taxon>Spermatophyta</taxon>
        <taxon>Magnoliopsida</taxon>
        <taxon>eudicotyledons</taxon>
        <taxon>Gunneridae</taxon>
        <taxon>Pentapetalae</taxon>
        <taxon>asterids</taxon>
        <taxon>campanulids</taxon>
        <taxon>Asterales</taxon>
        <taxon>Asteraceae</taxon>
        <taxon>Asteroideae</taxon>
        <taxon>Heliantheae alliance</taxon>
        <taxon>Madieae</taxon>
        <taxon>Madiinae</taxon>
        <taxon>Deinandra</taxon>
    </lineage>
</organism>
<keyword evidence="8" id="KW-1185">Reference proteome</keyword>
<proteinExistence type="inferred from homology"/>
<keyword evidence="3 6" id="KW-1133">Transmembrane helix</keyword>
<evidence type="ECO:0008006" key="9">
    <source>
        <dbReference type="Google" id="ProtNLM"/>
    </source>
</evidence>
<feature type="transmembrane region" description="Helical" evidence="6">
    <location>
        <begin position="199"/>
        <end position="219"/>
    </location>
</feature>
<comment type="similarity">
    <text evidence="5">Belongs to the ROH1 family.</text>
</comment>
<reference evidence="7 8" key="1">
    <citation type="submission" date="2024-04" db="EMBL/GenBank/DDBJ databases">
        <title>The reference genome of an endangered Asteraceae, Deinandra increscens subsp. villosa, native to the Central Coast of California.</title>
        <authorList>
            <person name="Guilliams M."/>
            <person name="Hasenstab-Lehman K."/>
            <person name="Meyer R."/>
            <person name="Mcevoy S."/>
        </authorList>
    </citation>
    <scope>NUCLEOTIDE SEQUENCE [LARGE SCALE GENOMIC DNA]</scope>
    <source>
        <tissue evidence="7">Leaf</tissue>
    </source>
</reference>
<evidence type="ECO:0000256" key="6">
    <source>
        <dbReference type="SAM" id="Phobius"/>
    </source>
</evidence>
<evidence type="ECO:0000313" key="7">
    <source>
        <dbReference type="EMBL" id="KAK9074424.1"/>
    </source>
</evidence>
<gene>
    <name evidence="7" type="ORF">SSX86_007022</name>
</gene>
<sequence>MFFVQKANLSSHFRSTTKKPSNIPKSHQLAARLFDEKVSLHLKTLDLSPNSSNISLSWLSAAASVLATVHSEAEVQISDSKSVKSEVDDYQVLYMDFSLKVLDLCNLLSSAVRRLTDRRLLMNFSLRFLNFTDQPPAPEKLNKAKDALTRSIKNTEEESEKEKEKGLRAKALIEELAMLIGKLPRGNAGGGRDLIRRTFYALGVLTVFVGGVLVAVLFGETEVVKLRVPAEYVWADSVNGVQDRIFDLIKPEKNAVLELDDVTSQAVVIRDLLHAGVDGGDDAGGRVCLEAGVKEMVGRVKKFSDGIDDLTNGVNGIFGTVLKIRNGRLDM</sequence>
<comment type="subcellular location">
    <subcellularLocation>
        <location evidence="1">Membrane</location>
        <topology evidence="1">Single-pass membrane protein</topology>
    </subcellularLocation>
</comment>
<dbReference type="Pfam" id="PF05633">
    <property type="entry name" value="ROH1-like"/>
    <property type="match status" value="1"/>
</dbReference>
<evidence type="ECO:0000313" key="8">
    <source>
        <dbReference type="Proteomes" id="UP001408789"/>
    </source>
</evidence>
<accession>A0AAP0DNP9</accession>
<evidence type="ECO:0000256" key="5">
    <source>
        <dbReference type="ARBA" id="ARBA00035114"/>
    </source>
</evidence>
<name>A0AAP0DNP9_9ASTR</name>
<evidence type="ECO:0000256" key="4">
    <source>
        <dbReference type="ARBA" id="ARBA00023136"/>
    </source>
</evidence>
<dbReference type="GO" id="GO:0016020">
    <property type="term" value="C:membrane"/>
    <property type="evidence" value="ECO:0007669"/>
    <property type="project" value="UniProtKB-SubCell"/>
</dbReference>
<comment type="caution">
    <text evidence="7">The sequence shown here is derived from an EMBL/GenBank/DDBJ whole genome shotgun (WGS) entry which is preliminary data.</text>
</comment>
<keyword evidence="4 6" id="KW-0472">Membrane</keyword>
<evidence type="ECO:0000256" key="2">
    <source>
        <dbReference type="ARBA" id="ARBA00022692"/>
    </source>
</evidence>
<dbReference type="EMBL" id="JBCNJP010000008">
    <property type="protein sequence ID" value="KAK9074424.1"/>
    <property type="molecule type" value="Genomic_DNA"/>
</dbReference>
<dbReference type="AlphaFoldDB" id="A0AAP0DNP9"/>